<dbReference type="InterPro" id="IPR039298">
    <property type="entry name" value="ACOT13"/>
</dbReference>
<dbReference type="GO" id="GO:0047617">
    <property type="term" value="F:fatty acyl-CoA hydrolase activity"/>
    <property type="evidence" value="ECO:0007669"/>
    <property type="project" value="InterPro"/>
</dbReference>
<comment type="similarity">
    <text evidence="1">Belongs to the thioesterase PaaI family.</text>
</comment>
<dbReference type="PANTHER" id="PTHR21660:SF1">
    <property type="entry name" value="ACYL-COENZYME A THIOESTERASE 13"/>
    <property type="match status" value="1"/>
</dbReference>
<organism evidence="4 5">
    <name type="scientific">Pueribacillus theae</name>
    <dbReference type="NCBI Taxonomy" id="2171751"/>
    <lineage>
        <taxon>Bacteria</taxon>
        <taxon>Bacillati</taxon>
        <taxon>Bacillota</taxon>
        <taxon>Bacilli</taxon>
        <taxon>Bacillales</taxon>
        <taxon>Bacillaceae</taxon>
        <taxon>Pueribacillus</taxon>
    </lineage>
</organism>
<accession>A0A2U1JS64</accession>
<dbReference type="PANTHER" id="PTHR21660">
    <property type="entry name" value="THIOESTERASE SUPERFAMILY MEMBER-RELATED"/>
    <property type="match status" value="1"/>
</dbReference>
<dbReference type="InterPro" id="IPR003736">
    <property type="entry name" value="PAAI_dom"/>
</dbReference>
<dbReference type="Pfam" id="PF03061">
    <property type="entry name" value="4HBT"/>
    <property type="match status" value="1"/>
</dbReference>
<evidence type="ECO:0000313" key="4">
    <source>
        <dbReference type="EMBL" id="PWA07799.1"/>
    </source>
</evidence>
<evidence type="ECO:0000313" key="5">
    <source>
        <dbReference type="Proteomes" id="UP000245998"/>
    </source>
</evidence>
<dbReference type="NCBIfam" id="TIGR00369">
    <property type="entry name" value="unchar_dom_1"/>
    <property type="match status" value="1"/>
</dbReference>
<dbReference type="OrthoDB" id="328435at2"/>
<evidence type="ECO:0000256" key="2">
    <source>
        <dbReference type="ARBA" id="ARBA00022801"/>
    </source>
</evidence>
<keyword evidence="5" id="KW-1185">Reference proteome</keyword>
<evidence type="ECO:0000259" key="3">
    <source>
        <dbReference type="Pfam" id="PF03061"/>
    </source>
</evidence>
<sequence>MRNNESEVIPSPYWKFIGLREVELRDGTARIELPVKEELLQRRGTVHGGVIASLIDASVGASIRSLLSNNQSAATVEMKVNYIRPGVGNLLIGKGKVVSLGKTIAVGEAKIVNESDKVIASGMATFMIFTKE</sequence>
<protein>
    <submittedName>
        <fullName evidence="4">PaaI family thioesterase</fullName>
    </submittedName>
</protein>
<dbReference type="Gene3D" id="3.10.129.10">
    <property type="entry name" value="Hotdog Thioesterase"/>
    <property type="match status" value="1"/>
</dbReference>
<dbReference type="InterPro" id="IPR006683">
    <property type="entry name" value="Thioestr_dom"/>
</dbReference>
<gene>
    <name evidence="4" type="ORF">DCC39_16230</name>
</gene>
<reference evidence="4 5" key="1">
    <citation type="submission" date="2018-04" db="EMBL/GenBank/DDBJ databases">
        <title>Camelliibacillus theae gen. nov., sp. nov., isolated from Pu'er tea.</title>
        <authorList>
            <person name="Niu L."/>
        </authorList>
    </citation>
    <scope>NUCLEOTIDE SEQUENCE [LARGE SCALE GENOMIC DNA]</scope>
    <source>
        <strain evidence="4 5">T8</strain>
    </source>
</reference>
<dbReference type="EMBL" id="QCZG01000047">
    <property type="protein sequence ID" value="PWA07799.1"/>
    <property type="molecule type" value="Genomic_DNA"/>
</dbReference>
<dbReference type="AlphaFoldDB" id="A0A2U1JS64"/>
<name>A0A2U1JS64_9BACI</name>
<dbReference type="CDD" id="cd03443">
    <property type="entry name" value="PaaI_thioesterase"/>
    <property type="match status" value="1"/>
</dbReference>
<dbReference type="InterPro" id="IPR029069">
    <property type="entry name" value="HotDog_dom_sf"/>
</dbReference>
<feature type="domain" description="Thioesterase" evidence="3">
    <location>
        <begin position="44"/>
        <end position="119"/>
    </location>
</feature>
<keyword evidence="2" id="KW-0378">Hydrolase</keyword>
<dbReference type="SUPFAM" id="SSF54637">
    <property type="entry name" value="Thioesterase/thiol ester dehydrase-isomerase"/>
    <property type="match status" value="1"/>
</dbReference>
<comment type="caution">
    <text evidence="4">The sequence shown here is derived from an EMBL/GenBank/DDBJ whole genome shotgun (WGS) entry which is preliminary data.</text>
</comment>
<dbReference type="RefSeq" id="WP_116555954.1">
    <property type="nucleotide sequence ID" value="NZ_QCZG01000047.1"/>
</dbReference>
<proteinExistence type="inferred from homology"/>
<dbReference type="Proteomes" id="UP000245998">
    <property type="component" value="Unassembled WGS sequence"/>
</dbReference>
<evidence type="ECO:0000256" key="1">
    <source>
        <dbReference type="ARBA" id="ARBA00008324"/>
    </source>
</evidence>